<dbReference type="InterPro" id="IPR012340">
    <property type="entry name" value="NA-bd_OB-fold"/>
</dbReference>
<dbReference type="InterPro" id="IPR013087">
    <property type="entry name" value="Znf_C2H2_type"/>
</dbReference>
<feature type="domain" description="C2H2-type" evidence="7">
    <location>
        <begin position="519"/>
        <end position="541"/>
    </location>
</feature>
<gene>
    <name evidence="8" type="ORF">SNE40_019712</name>
</gene>
<dbReference type="Gene3D" id="3.40.50.300">
    <property type="entry name" value="P-loop containing nucleotide triphosphate hydrolases"/>
    <property type="match status" value="4"/>
</dbReference>
<dbReference type="GO" id="GO:0016787">
    <property type="term" value="F:hydrolase activity"/>
    <property type="evidence" value="ECO:0007669"/>
    <property type="project" value="UniProtKB-KW"/>
</dbReference>
<dbReference type="GO" id="GO:0043139">
    <property type="term" value="F:5'-3' DNA helicase activity"/>
    <property type="evidence" value="ECO:0007669"/>
    <property type="project" value="TreeGrafter"/>
</dbReference>
<dbReference type="PANTHER" id="PTHR43788">
    <property type="entry name" value="DNA2/NAM7 HELICASE FAMILY MEMBER"/>
    <property type="match status" value="1"/>
</dbReference>
<dbReference type="CDD" id="cd18808">
    <property type="entry name" value="SF1_C_Upf1"/>
    <property type="match status" value="2"/>
</dbReference>
<evidence type="ECO:0000256" key="1">
    <source>
        <dbReference type="ARBA" id="ARBA00007913"/>
    </source>
</evidence>
<dbReference type="InterPro" id="IPR041679">
    <property type="entry name" value="DNA2/NAM7-like_C"/>
</dbReference>
<comment type="caution">
    <text evidence="8">The sequence shown here is derived from an EMBL/GenBank/DDBJ whole genome shotgun (WGS) entry which is preliminary data.</text>
</comment>
<comment type="similarity">
    <text evidence="1">Belongs to the DNA2/NAM7 helicase family.</text>
</comment>
<reference evidence="8 9" key="1">
    <citation type="submission" date="2024-01" db="EMBL/GenBank/DDBJ databases">
        <title>The genome of the rayed Mediterranean limpet Patella caerulea (Linnaeus, 1758).</title>
        <authorList>
            <person name="Anh-Thu Weber A."/>
            <person name="Halstead-Nussloch G."/>
        </authorList>
    </citation>
    <scope>NUCLEOTIDE SEQUENCE [LARGE SCALE GENOMIC DNA]</scope>
    <source>
        <strain evidence="8">AATW-2023a</strain>
        <tissue evidence="8">Whole specimen</tissue>
    </source>
</reference>
<dbReference type="InterPro" id="IPR056787">
    <property type="entry name" value="OB_HELZ2"/>
</dbReference>
<dbReference type="InterPro" id="IPR047187">
    <property type="entry name" value="SF1_C_Upf1"/>
</dbReference>
<dbReference type="Pfam" id="PF00773">
    <property type="entry name" value="RNB"/>
    <property type="match status" value="1"/>
</dbReference>
<dbReference type="Proteomes" id="UP001347796">
    <property type="component" value="Unassembled WGS sequence"/>
</dbReference>
<feature type="region of interest" description="Disordered" evidence="6">
    <location>
        <begin position="1"/>
        <end position="68"/>
    </location>
</feature>
<dbReference type="SUPFAM" id="SSF52540">
    <property type="entry name" value="P-loop containing nucleoside triphosphate hydrolases"/>
    <property type="match status" value="2"/>
</dbReference>
<dbReference type="InterPro" id="IPR041677">
    <property type="entry name" value="DNA2/NAM7_AAA_11"/>
</dbReference>
<dbReference type="PROSITE" id="PS01175">
    <property type="entry name" value="RIBONUCLEASE_II"/>
    <property type="match status" value="1"/>
</dbReference>
<evidence type="ECO:0000256" key="5">
    <source>
        <dbReference type="ARBA" id="ARBA00022840"/>
    </source>
</evidence>
<dbReference type="SMART" id="SM00382">
    <property type="entry name" value="AAA"/>
    <property type="match status" value="2"/>
</dbReference>
<dbReference type="PROSITE" id="PS00028">
    <property type="entry name" value="ZINC_FINGER_C2H2_1"/>
    <property type="match status" value="1"/>
</dbReference>
<dbReference type="FunFam" id="3.40.50.300:FF:001313">
    <property type="entry name" value="Helicase with zinc finger domain 2"/>
    <property type="match status" value="1"/>
</dbReference>
<dbReference type="Pfam" id="PF25049">
    <property type="entry name" value="OB_HELZ2"/>
    <property type="match status" value="1"/>
</dbReference>
<dbReference type="InterPro" id="IPR022966">
    <property type="entry name" value="RNase_II/R_CS"/>
</dbReference>
<evidence type="ECO:0000313" key="8">
    <source>
        <dbReference type="EMBL" id="KAK6171546.1"/>
    </source>
</evidence>
<feature type="compositionally biased region" description="Basic residues" evidence="6">
    <location>
        <begin position="38"/>
        <end position="53"/>
    </location>
</feature>
<dbReference type="GO" id="GO:0003723">
    <property type="term" value="F:RNA binding"/>
    <property type="evidence" value="ECO:0007669"/>
    <property type="project" value="InterPro"/>
</dbReference>
<keyword evidence="4" id="KW-0347">Helicase</keyword>
<evidence type="ECO:0000256" key="4">
    <source>
        <dbReference type="ARBA" id="ARBA00022806"/>
    </source>
</evidence>
<dbReference type="EMBL" id="JAZGQO010000014">
    <property type="protein sequence ID" value="KAK6171546.1"/>
    <property type="molecule type" value="Genomic_DNA"/>
</dbReference>
<evidence type="ECO:0000313" key="9">
    <source>
        <dbReference type="Proteomes" id="UP001347796"/>
    </source>
</evidence>
<dbReference type="InterPro" id="IPR003593">
    <property type="entry name" value="AAA+_ATPase"/>
</dbReference>
<dbReference type="GO" id="GO:0005524">
    <property type="term" value="F:ATP binding"/>
    <property type="evidence" value="ECO:0007669"/>
    <property type="project" value="UniProtKB-KW"/>
</dbReference>
<dbReference type="SMART" id="SM00955">
    <property type="entry name" value="RNB"/>
    <property type="match status" value="1"/>
</dbReference>
<protein>
    <recommendedName>
        <fullName evidence="7">C2H2-type domain-containing protein</fullName>
    </recommendedName>
</protein>
<sequence>MSEQRQQLQLLSDNEETGDINIDKGDEGMESEYCSYKKERKKKKRKVRKKKNKAKEETAKATDETGPSNLGKFQTMSCPNLEICGIGGSSAGDISGMPHGNEIRNTFKLKDITVDSCEFRLVCEKCFKFTGIPGMFVYNENDRHSCLFNKLAAKHKRGTQWFQIRKRFSHFNSFTSYRLCESMALCKKGEMRCSFAHNVFEQYFWNLEKKNEFHISECILRLNLERLLNEFSGSLIYLCQKCYDGNLPKANQENIHGFCQQKHNWEENKILVHSNHSRATCINNKPDLPRHAAFRTCKYLKYCNDRKKNKCVYAHSEIENEIWNLEHHCQVTREEIVRLCHMISKQLPTNGILENANRSSETNFKGQKVPRPKLLLNAETYESKGFKSCPYKITRLCKLCLKSGKEQQKCGLHTVKTDWVYRSYPDGCIISPLPPHIPKNLRFTICEDLKSTQSRCYKDKCNFAHSSIEIEIWKWMVKNDTTLDDMVSPNVHQTYQEPSLQPSGPVLLPADVKLRNYYCEDCCIQFDNLKDINKHTQTNDHKFNVEADKVQQWNCRQPPWNKDIKSYQLCSKTDCTYSHVSDQFNYCQDAHGQPELNEWKERYTHRQMARNMLKDSQFMSHAEKLLRYYRDSLCSDRVLCNERNGISISCNTDLNVRLTKKKHTWKFTVKTNPELPIKRLCLLLNRDRHNFNISTSTDHLQFIDGTRLDQSKSNSFTITVLFQSFRDGYFVQWVVFEFGSGPAVVRKLTVETCAEEHNIPNEPKCEADVWTKHTREIITDPSLVEDEFTEKLLTKYEQAMGEDRLHAFYDRDFPLNRYNYQHKMHKLLKSEELTRRNIIARYNLVTMVTVKGVIEDETFIFAQSGELFARISLSEDLSEDTDEGRLFLESVQGALIKPTDVPDKRVYEVGIAKRDKFKGIGKDYIYLELHPTTVKLLRLQPDTDIEMEIQFQMNRGTFCRMHHAIDSLSDVDIVFPNLSKLNVLNWNEHERDIRSDKLNGDQTKAVKHMVTKKDYSPPLIVYGPFGTGKTETLAEATKYLFQHQPQSRILICTYTNSAADIYYIKYLGDFLKERGKQSAALHIYTPYRRYDTVPTECHPYMLFSKKLGSFYLPTKDDLLKKRIVITTVETAIYMTTIDGIRGFFSHIFLDEAAQSLECQALMPLTLADAKTCIVLTGDHRQMNPKIYSSESKRQMFGRSILERLHTYYERCCKERRQSYECISIFLNQNYRSHCQLLKFISATFYGNEDHLICRSNLPNISLNPINFFSVFGKEVHTNDSTSFYNEEEADEIVNGVSYIFKNWPKEWGERKSEDIQVVAPYSQQVALVRRKLRMNKLRNVNVERIYNIQGKQFRILFISTVRTLELCEGDHMKKCLQGLEDVNMGEYGFLSEPNMLNTALTRAQSLVAVVGHPIALCTIGECSGIWKKYIKQCHELGSLLSQWSYTEIKQAVEERESSPLGAEIRRLSDQNWSRKQESYRQDPAPRSELMGVWSRTNSNIKKKIPSQPGILHIDHTSCSHEKHSMQLPDDVQKRLGKPFKYGELQQPTSETIEHEDYDDWDDFRMKPDEIIQKLGEKLQCPTTSNDILVPAQDSAVNSRTETRGAMKYGVKEERGRAVIYPISKESKRILLTEKYADDNLSDSSDEEFRDDEDNPRLTRFKRTEYKKEELRKLLEDDPENYKRCIINTSSEVRYARVMDFTSAIKEIQIRSRTFCGRALNNDEVVVLILPNLKKPDKDLFDNKPVEIYGEVVGILKRAMNPRYKVFVCRTDPINTGLMIPINNSIPPIFNLTLKDKERGHRDGQVIVYKRQGFSISFDHYETIDPIDKTGKLFLVTYLRWNKNCRLPLGIVIGVQPVGNNIETGMSIIIREHHIQTKFKGKFKNLQTSKDKDTKRLDFTKKNCFTIDPTYSQDLDDALSIEEGFVGTFIVGIHIADVSHFIEKDSDLDKVAYKRGTSYYPIGKRPIHMLPSALSTSMCSLLPHEVKPATSVFLTVNKNGEIITGELCQSNIQSKRRFNYEEVQDILNRPGAADEMSWSVKQLADIARIWRTKRMGRAHLHSDVDVVDSKTAQAHLMVAEFMIMANHQVASLVLSKFPQCCPLRIQRPPDDYKAETWRRKHFSVASNSVSFTRAFTGNDNICRCVGVCSCLNNYIEENSLMFDPTITVPFDVWTRLCDSIDFGDWQRFIQVLLSPQHYPQSAVALAEYRRMQDRAFYVCSANFASLLNAHYSLNLPQYTHFTSPIRRYFDIVVHRMVSACINNTENPYSESEMADIAHRCNIALWNSNSFDKSVLALHLSVALEKRPLIYYPVIEEVDDVALTLVFPNISWFTSSQRKIKMGFLAPSKRPFKDDTTVELQWEERIYNVREIATDVVTPVELKEPMKSVEIPCGQWHHMLNIASGSNPEKIISEFKEIRKNVGHMLRKCPEETLTSELRVKDKLQFFRKFFVRYRPNMHVKVQLAPVLKRGLLVPQIQLYFLTCKHIICMEHKRDPIGCFTLLGSRQASKKSYTDLAEYASLWLPVLAMESVTCSVKGQEQIFVHDVPITWCENFGNSTNVTMEGTFMLTAEFCQERDIQLESDYVCVRYNDIAVPIVDDLDEKVGAVVNNQDNICFVCHCVINKIVPQDNFKNYLIQLKLHECCMPFPRNLISKTSLASIEIIPKSIPHRRSQNAVETLMEGNVTQLTKEIALGKTPHKIENYTDVDELLSMKICGNALQPQNDVQVQVTKYALCNPFTLIQGPPGTGKTVTGAYLAFYFVMRNKSRIDHGREQVLYCGPSNGREQVLYCGPSNRSVDVVVDKLLHLGENCPNIIRVYSKRIENMEYPLPRDSVPTKKRFSTEVSKVQAIRDRALHHLIRAPGNSHSDEIKEFDCLFQPSSPDDIDELVDEYIKIKGVDKIFRETLIRSMTDELKEKYKTDVLNFKKEELKKTVNDELIKKYKREIYMAKIEELNKADIILSTCFAIGGIKTERPLNIKQIIIDESGMCTEPETMIPLTSFDASNIVLIGDHKQLQPILTEQKVKQLGLQTSLFERYARQALMLEIQYRMHEGIMEFPSNMFYDGKLKTGTKRQRRRAELDIWPNGRRHPTVLCHTEGEEDTLTVSTEDGSEQSKSNQKEVDYVVSVTVNLVEKWKRSSQKIAILSQYRAQCSAIKGALRDCGLPEIHVSTVVASQGSEWEYVIFSTVRSLPIDMLERYPSRSWIRNNLGFITDDHQLNVAITRAKQGLIIIGNKHLLKCDPTWKKLTEHYEERSLVVDAEEYHLCRRS</sequence>
<dbReference type="InterPro" id="IPR001900">
    <property type="entry name" value="RNase_II/R"/>
</dbReference>
<dbReference type="Pfam" id="PF13087">
    <property type="entry name" value="AAA_12"/>
    <property type="match status" value="2"/>
</dbReference>
<accession>A0AAN8J8Y8</accession>
<keyword evidence="5" id="KW-0067">ATP-binding</keyword>
<keyword evidence="9" id="KW-1185">Reference proteome</keyword>
<feature type="compositionally biased region" description="Basic and acidic residues" evidence="6">
    <location>
        <begin position="54"/>
        <end position="63"/>
    </location>
</feature>
<evidence type="ECO:0000259" key="7">
    <source>
        <dbReference type="PROSITE" id="PS00028"/>
    </source>
</evidence>
<dbReference type="InterPro" id="IPR050534">
    <property type="entry name" value="Coronavir_polyprotein_1ab"/>
</dbReference>
<feature type="compositionally biased region" description="Polar residues" evidence="6">
    <location>
        <begin position="1"/>
        <end position="12"/>
    </location>
</feature>
<organism evidence="8 9">
    <name type="scientific">Patella caerulea</name>
    <name type="common">Rayed Mediterranean limpet</name>
    <dbReference type="NCBI Taxonomy" id="87958"/>
    <lineage>
        <taxon>Eukaryota</taxon>
        <taxon>Metazoa</taxon>
        <taxon>Spiralia</taxon>
        <taxon>Lophotrochozoa</taxon>
        <taxon>Mollusca</taxon>
        <taxon>Gastropoda</taxon>
        <taxon>Patellogastropoda</taxon>
        <taxon>Patelloidea</taxon>
        <taxon>Patellidae</taxon>
        <taxon>Patella</taxon>
    </lineage>
</organism>
<dbReference type="PANTHER" id="PTHR43788:SF16">
    <property type="entry name" value="HELICASE WITH ZINC FINGER 2"/>
    <property type="match status" value="1"/>
</dbReference>
<feature type="compositionally biased region" description="Polar residues" evidence="6">
    <location>
        <begin position="3102"/>
        <end position="3115"/>
    </location>
</feature>
<dbReference type="Pfam" id="PF13086">
    <property type="entry name" value="AAA_11"/>
    <property type="match status" value="3"/>
</dbReference>
<dbReference type="SUPFAM" id="SSF50249">
    <property type="entry name" value="Nucleic acid-binding proteins"/>
    <property type="match status" value="2"/>
</dbReference>
<name>A0AAN8J8Y8_PATCE</name>
<keyword evidence="2" id="KW-0547">Nucleotide-binding</keyword>
<dbReference type="InterPro" id="IPR027417">
    <property type="entry name" value="P-loop_NTPase"/>
</dbReference>
<evidence type="ECO:0000256" key="2">
    <source>
        <dbReference type="ARBA" id="ARBA00022741"/>
    </source>
</evidence>
<keyword evidence="3" id="KW-0378">Hydrolase</keyword>
<proteinExistence type="inferred from homology"/>
<evidence type="ECO:0000256" key="3">
    <source>
        <dbReference type="ARBA" id="ARBA00022801"/>
    </source>
</evidence>
<dbReference type="FunFam" id="3.40.50.300:FF:000419">
    <property type="entry name" value="Probable helicase with zinc finger domain"/>
    <property type="match status" value="1"/>
</dbReference>
<feature type="region of interest" description="Disordered" evidence="6">
    <location>
        <begin position="3095"/>
        <end position="3116"/>
    </location>
</feature>
<dbReference type="GO" id="GO:0004540">
    <property type="term" value="F:RNA nuclease activity"/>
    <property type="evidence" value="ECO:0007669"/>
    <property type="project" value="InterPro"/>
</dbReference>
<evidence type="ECO:0000256" key="6">
    <source>
        <dbReference type="SAM" id="MobiDB-lite"/>
    </source>
</evidence>